<dbReference type="Proteomes" id="UP000515153">
    <property type="component" value="Chromosome V"/>
</dbReference>
<keyword evidence="2 11" id="KW-0808">Transferase</keyword>
<dbReference type="EC" id="2.3.1.225" evidence="11"/>
<accession>A0A6P8AV23</accession>
<reference evidence="16" key="3">
    <citation type="submission" date="2025-08" db="UniProtKB">
        <authorList>
            <consortium name="RefSeq"/>
        </authorList>
    </citation>
    <scope>IDENTIFICATION</scope>
    <source>
        <strain evidence="16">NI907</strain>
    </source>
</reference>
<evidence type="ECO:0000256" key="13">
    <source>
        <dbReference type="SAM" id="MobiDB-lite"/>
    </source>
</evidence>
<keyword evidence="5 11" id="KW-1133">Transmembrane helix</keyword>
<feature type="region of interest" description="Disordered" evidence="13">
    <location>
        <begin position="79"/>
        <end position="116"/>
    </location>
</feature>
<feature type="region of interest" description="Disordered" evidence="13">
    <location>
        <begin position="254"/>
        <end position="285"/>
    </location>
</feature>
<feature type="transmembrane region" description="Helical" evidence="11 12">
    <location>
        <begin position="201"/>
        <end position="223"/>
    </location>
</feature>
<keyword evidence="4 11" id="KW-0256">Endoplasmic reticulum</keyword>
<evidence type="ECO:0000256" key="7">
    <source>
        <dbReference type="ARBA" id="ARBA00023139"/>
    </source>
</evidence>
<dbReference type="InterPro" id="IPR039859">
    <property type="entry name" value="PFA4/ZDH16/20/ERF2-like"/>
</dbReference>
<comment type="function">
    <text evidence="11">Mediates the reversible addition of palmitate to target proteins, thereby regulating their membrane association and biological function.</text>
</comment>
<dbReference type="InterPro" id="IPR001594">
    <property type="entry name" value="Palmitoyltrfase_DHHC"/>
</dbReference>
<feature type="active site" description="S-palmitoyl cysteine intermediate" evidence="11">
    <location>
        <position position="144"/>
    </location>
</feature>
<feature type="domain" description="Palmitoyltransferase DHHC" evidence="14">
    <location>
        <begin position="113"/>
        <end position="240"/>
    </location>
</feature>
<keyword evidence="3 11" id="KW-0812">Transmembrane</keyword>
<feature type="compositionally biased region" description="Acidic residues" evidence="13">
    <location>
        <begin position="465"/>
        <end position="475"/>
    </location>
</feature>
<comment type="caution">
    <text evidence="11">Lacks conserved residue(s) required for the propagation of feature annotation.</text>
</comment>
<keyword evidence="15" id="KW-1185">Reference proteome</keyword>
<feature type="region of interest" description="Disordered" evidence="13">
    <location>
        <begin position="426"/>
        <end position="509"/>
    </location>
</feature>
<feature type="compositionally biased region" description="Acidic residues" evidence="13">
    <location>
        <begin position="261"/>
        <end position="280"/>
    </location>
</feature>
<evidence type="ECO:0000256" key="10">
    <source>
        <dbReference type="ARBA" id="ARBA00048048"/>
    </source>
</evidence>
<evidence type="ECO:0000256" key="6">
    <source>
        <dbReference type="ARBA" id="ARBA00023136"/>
    </source>
</evidence>
<comment type="subcellular location">
    <subcellularLocation>
        <location evidence="11">Endoplasmic reticulum membrane</location>
        <topology evidence="11">Multi-pass membrane protein</topology>
    </subcellularLocation>
    <subcellularLocation>
        <location evidence="1">Membrane</location>
        <topology evidence="1">Multi-pass membrane protein</topology>
    </subcellularLocation>
</comment>
<dbReference type="GO" id="GO:0005789">
    <property type="term" value="C:endoplasmic reticulum membrane"/>
    <property type="evidence" value="ECO:0007669"/>
    <property type="project" value="UniProtKB-SubCell"/>
</dbReference>
<dbReference type="GO" id="GO:0019706">
    <property type="term" value="F:protein-cysteine S-palmitoyltransferase activity"/>
    <property type="evidence" value="ECO:0007669"/>
    <property type="project" value="UniProtKB-UniRule"/>
</dbReference>
<reference evidence="16" key="2">
    <citation type="submission" date="2019-10" db="EMBL/GenBank/DDBJ databases">
        <authorList>
            <consortium name="NCBI Genome Project"/>
        </authorList>
    </citation>
    <scope>NUCLEOTIDE SEQUENCE</scope>
    <source>
        <strain evidence="16">NI907</strain>
    </source>
</reference>
<evidence type="ECO:0000256" key="5">
    <source>
        <dbReference type="ARBA" id="ARBA00022989"/>
    </source>
</evidence>
<organism evidence="15 16">
    <name type="scientific">Pyricularia grisea</name>
    <name type="common">Crabgrass-specific blast fungus</name>
    <name type="synonym">Magnaporthe grisea</name>
    <dbReference type="NCBI Taxonomy" id="148305"/>
    <lineage>
        <taxon>Eukaryota</taxon>
        <taxon>Fungi</taxon>
        <taxon>Dikarya</taxon>
        <taxon>Ascomycota</taxon>
        <taxon>Pezizomycotina</taxon>
        <taxon>Sordariomycetes</taxon>
        <taxon>Sordariomycetidae</taxon>
        <taxon>Magnaporthales</taxon>
        <taxon>Pyriculariaceae</taxon>
        <taxon>Pyricularia</taxon>
    </lineage>
</organism>
<keyword evidence="7 11" id="KW-0564">Palmitate</keyword>
<dbReference type="Pfam" id="PF01529">
    <property type="entry name" value="DHHC"/>
    <property type="match status" value="1"/>
</dbReference>
<dbReference type="PANTHER" id="PTHR12246">
    <property type="entry name" value="PALMITOYLTRANSFERASE ZDHHC16"/>
    <property type="match status" value="1"/>
</dbReference>
<evidence type="ECO:0000256" key="8">
    <source>
        <dbReference type="ARBA" id="ARBA00023288"/>
    </source>
</evidence>
<evidence type="ECO:0000256" key="9">
    <source>
        <dbReference type="ARBA" id="ARBA00023315"/>
    </source>
</evidence>
<dbReference type="PROSITE" id="PS50216">
    <property type="entry name" value="DHHC"/>
    <property type="match status" value="1"/>
</dbReference>
<feature type="transmembrane region" description="Helical" evidence="11 12">
    <location>
        <begin position="162"/>
        <end position="181"/>
    </location>
</feature>
<evidence type="ECO:0000256" key="12">
    <source>
        <dbReference type="RuleBase" id="RU079119"/>
    </source>
</evidence>
<name>A0A6P8AV23_PYRGI</name>
<dbReference type="AlphaFoldDB" id="A0A6P8AV23"/>
<comment type="catalytic activity">
    <reaction evidence="10 11 12">
        <text>L-cysteinyl-[protein] + hexadecanoyl-CoA = S-hexadecanoyl-L-cysteinyl-[protein] + CoA</text>
        <dbReference type="Rhea" id="RHEA:36683"/>
        <dbReference type="Rhea" id="RHEA-COMP:10131"/>
        <dbReference type="Rhea" id="RHEA-COMP:11032"/>
        <dbReference type="ChEBI" id="CHEBI:29950"/>
        <dbReference type="ChEBI" id="CHEBI:57287"/>
        <dbReference type="ChEBI" id="CHEBI:57379"/>
        <dbReference type="ChEBI" id="CHEBI:74151"/>
        <dbReference type="EC" id="2.3.1.225"/>
    </reaction>
</comment>
<gene>
    <name evidence="11" type="primary">PFA4</name>
    <name evidence="16" type="ORF">PgNI_08605</name>
</gene>
<dbReference type="KEGG" id="pgri:PgNI_08605"/>
<dbReference type="RefSeq" id="XP_030978766.1">
    <property type="nucleotide sequence ID" value="XM_031128600.1"/>
</dbReference>
<reference evidence="15 16" key="1">
    <citation type="journal article" date="2019" name="Mol. Biol. Evol.">
        <title>Blast fungal genomes show frequent chromosomal changes, gene gains and losses, and effector gene turnover.</title>
        <authorList>
            <person name="Gomez Luciano L.B."/>
            <person name="Jason Tsai I."/>
            <person name="Chuma I."/>
            <person name="Tosa Y."/>
            <person name="Chen Y.H."/>
            <person name="Li J.Y."/>
            <person name="Li M.Y."/>
            <person name="Jade Lu M.Y."/>
            <person name="Nakayashiki H."/>
            <person name="Li W.H."/>
        </authorList>
    </citation>
    <scope>NUCLEOTIDE SEQUENCE [LARGE SCALE GENOMIC DNA]</scope>
    <source>
        <strain evidence="15 16">NI907</strain>
    </source>
</reference>
<comment type="domain">
    <text evidence="11 12">The DHHC domain is required for palmitoyltransferase activity.</text>
</comment>
<keyword evidence="6 11" id="KW-0472">Membrane</keyword>
<keyword evidence="9 11" id="KW-0012">Acyltransferase</keyword>
<evidence type="ECO:0000256" key="11">
    <source>
        <dbReference type="HAMAP-Rule" id="MF_03199"/>
    </source>
</evidence>
<dbReference type="InterPro" id="IPR033682">
    <property type="entry name" value="PFA4"/>
</dbReference>
<evidence type="ECO:0000313" key="16">
    <source>
        <dbReference type="RefSeq" id="XP_030978766.1"/>
    </source>
</evidence>
<feature type="transmembrane region" description="Helical" evidence="11 12">
    <location>
        <begin position="12"/>
        <end position="30"/>
    </location>
</feature>
<comment type="similarity">
    <text evidence="11">Belongs to the DHHC palmitoyltransferase family. PFA4 subfamily.</text>
</comment>
<dbReference type="HAMAP" id="MF_03199">
    <property type="entry name" value="DHHC_PAT_PFA4"/>
    <property type="match status" value="1"/>
</dbReference>
<evidence type="ECO:0000259" key="14">
    <source>
        <dbReference type="Pfam" id="PF01529"/>
    </source>
</evidence>
<sequence length="509" mass="58426">MAPLTGPVTTGMQVFAIPGVVFLIAFLGYASQWLFNTPDLQPGHLSQNQTITFNLLLLNLWWNYYKACTVSPGTYRHSNKLPSGDDDDDDKTKKKTKKQEDEQQKPTPPAAGQRWCRKCDTPKPPRAHHCRHCRRCIPKMDHHCPWTGNCVSMQTFPYFYRFLVSTNIALWYLGRLLYLRFRALFDERNLPAYLGPSPTRIALLTVIAIAWALVSLALGVLLSTTTKAWLFNRTMIEDWEVERHESLVGRQARGGSTWWASEEEEEEEEESGEESSEEETTAARKSQKVLRRVEFPYDIGIWNNMCQAMGTRNILAWFWPFAGGPVVSRTPGSGVGWDWEENGFNARMGMWPPPDPDKQRHGHWKGNADTAVQLPTYATPEEEKAAFRARQERDQRLRRRRQLMEAQQGSGIFAELEEDEELEDLFPEQGKRDKYNNSGQSYEKGRDGEPGWTNADGERLRDFGVDEDSDDVAEDDVPHNDDFDHDDDEDVPLGELLRRRRVASQNPDI</sequence>
<evidence type="ECO:0000256" key="4">
    <source>
        <dbReference type="ARBA" id="ARBA00022824"/>
    </source>
</evidence>
<evidence type="ECO:0000256" key="1">
    <source>
        <dbReference type="ARBA" id="ARBA00004141"/>
    </source>
</evidence>
<evidence type="ECO:0000256" key="2">
    <source>
        <dbReference type="ARBA" id="ARBA00022679"/>
    </source>
</evidence>
<evidence type="ECO:0000313" key="15">
    <source>
        <dbReference type="Proteomes" id="UP000515153"/>
    </source>
</evidence>
<evidence type="ECO:0000256" key="3">
    <source>
        <dbReference type="ARBA" id="ARBA00022692"/>
    </source>
</evidence>
<keyword evidence="8 11" id="KW-0449">Lipoprotein</keyword>
<protein>
    <recommendedName>
        <fullName evidence="11">Palmitoyltransferase PFA4</fullName>
        <ecNumber evidence="11">2.3.1.225</ecNumber>
    </recommendedName>
    <alternativeName>
        <fullName evidence="11">Protein S-acyltransferase</fullName>
        <shortName evidence="11">PAT</shortName>
    </alternativeName>
    <alternativeName>
        <fullName evidence="11">Protein fatty acyltransferase 4</fullName>
    </alternativeName>
</protein>
<proteinExistence type="inferred from homology"/>
<feature type="compositionally biased region" description="Acidic residues" evidence="13">
    <location>
        <begin position="483"/>
        <end position="492"/>
    </location>
</feature>